<name>A0ABU5C8P2_9BACI</name>
<sequence length="50" mass="5923">MLNFVKKQRDVIQLKVYKENAPAVGFYFNNGFVLKEELRDEQTRVFNGVE</sequence>
<proteinExistence type="predicted"/>
<comment type="caution">
    <text evidence="1">The sequence shown here is derived from an EMBL/GenBank/DDBJ whole genome shotgun (WGS) entry which is preliminary data.</text>
</comment>
<keyword evidence="2" id="KW-1185">Reference proteome</keyword>
<evidence type="ECO:0000313" key="2">
    <source>
        <dbReference type="Proteomes" id="UP001281447"/>
    </source>
</evidence>
<evidence type="ECO:0008006" key="3">
    <source>
        <dbReference type="Google" id="ProtNLM"/>
    </source>
</evidence>
<gene>
    <name evidence="1" type="ORF">RWE15_15670</name>
</gene>
<dbReference type="SUPFAM" id="SSF55729">
    <property type="entry name" value="Acyl-CoA N-acyltransferases (Nat)"/>
    <property type="match status" value="1"/>
</dbReference>
<evidence type="ECO:0000313" key="1">
    <source>
        <dbReference type="EMBL" id="MDY0395599.1"/>
    </source>
</evidence>
<dbReference type="Gene3D" id="3.40.630.30">
    <property type="match status" value="1"/>
</dbReference>
<organism evidence="1 2">
    <name type="scientific">Tigheibacillus halophilus</name>
    <dbReference type="NCBI Taxonomy" id="361280"/>
    <lineage>
        <taxon>Bacteria</taxon>
        <taxon>Bacillati</taxon>
        <taxon>Bacillota</taxon>
        <taxon>Bacilli</taxon>
        <taxon>Bacillales</taxon>
        <taxon>Bacillaceae</taxon>
        <taxon>Tigheibacillus</taxon>
    </lineage>
</organism>
<reference evidence="1 2" key="1">
    <citation type="submission" date="2023-10" db="EMBL/GenBank/DDBJ databases">
        <title>Virgibacillus halophilus 5B73C genome.</title>
        <authorList>
            <person name="Miliotis G."/>
            <person name="Sengupta P."/>
            <person name="Hameed A."/>
            <person name="Chuvochina M."/>
            <person name="Mcdonagh F."/>
            <person name="Simpson A.C."/>
            <person name="Singh N.K."/>
            <person name="Rekha P.D."/>
            <person name="Raman K."/>
            <person name="Hugenholtz P."/>
            <person name="Venkateswaran K."/>
        </authorList>
    </citation>
    <scope>NUCLEOTIDE SEQUENCE [LARGE SCALE GENOMIC DNA]</scope>
    <source>
        <strain evidence="1 2">5B73C</strain>
    </source>
</reference>
<accession>A0ABU5C8P2</accession>
<dbReference type="EMBL" id="JAWDIP010000003">
    <property type="protein sequence ID" value="MDY0395599.1"/>
    <property type="molecule type" value="Genomic_DNA"/>
</dbReference>
<dbReference type="Proteomes" id="UP001281447">
    <property type="component" value="Unassembled WGS sequence"/>
</dbReference>
<dbReference type="InterPro" id="IPR016181">
    <property type="entry name" value="Acyl_CoA_acyltransferase"/>
</dbReference>
<protein>
    <recommendedName>
        <fullName evidence="3">Acetyltransferase (GNAT) family protein</fullName>
    </recommendedName>
</protein>